<dbReference type="RefSeq" id="WP_313832777.1">
    <property type="nucleotide sequence ID" value="NZ_JAQOUE010000001.1"/>
</dbReference>
<evidence type="ECO:0000256" key="1">
    <source>
        <dbReference type="ARBA" id="ARBA00023122"/>
    </source>
</evidence>
<organism evidence="4 5">
    <name type="scientific">Candidatus Nitronereus thalassa</name>
    <dbReference type="NCBI Taxonomy" id="3020898"/>
    <lineage>
        <taxon>Bacteria</taxon>
        <taxon>Pseudomonadati</taxon>
        <taxon>Nitrospirota</taxon>
        <taxon>Nitrospiria</taxon>
        <taxon>Nitrospirales</taxon>
        <taxon>Nitrospiraceae</taxon>
        <taxon>Candidatus Nitronereus</taxon>
    </lineage>
</organism>
<evidence type="ECO:0000256" key="2">
    <source>
        <dbReference type="PROSITE-ProRule" id="PRU00703"/>
    </source>
</evidence>
<comment type="caution">
    <text evidence="4">The sequence shown here is derived from an EMBL/GenBank/DDBJ whole genome shotgun (WGS) entry which is preliminary data.</text>
</comment>
<dbReference type="PANTHER" id="PTHR43080:SF2">
    <property type="entry name" value="CBS DOMAIN-CONTAINING PROTEIN"/>
    <property type="match status" value="1"/>
</dbReference>
<keyword evidence="5" id="KW-1185">Reference proteome</keyword>
<dbReference type="Pfam" id="PF00571">
    <property type="entry name" value="CBS"/>
    <property type="match status" value="2"/>
</dbReference>
<name>A0ABU3K7M4_9BACT</name>
<keyword evidence="1 2" id="KW-0129">CBS domain</keyword>
<accession>A0ABU3K7M4</accession>
<dbReference type="SUPFAM" id="SSF54631">
    <property type="entry name" value="CBS-domain pair"/>
    <property type="match status" value="1"/>
</dbReference>
<dbReference type="InterPro" id="IPR051257">
    <property type="entry name" value="Diverse_CBS-Domain"/>
</dbReference>
<feature type="domain" description="CBS" evidence="3">
    <location>
        <begin position="83"/>
        <end position="140"/>
    </location>
</feature>
<dbReference type="PROSITE" id="PS51371">
    <property type="entry name" value="CBS"/>
    <property type="match status" value="1"/>
</dbReference>
<evidence type="ECO:0000259" key="3">
    <source>
        <dbReference type="PROSITE" id="PS51371"/>
    </source>
</evidence>
<dbReference type="Gene3D" id="3.10.580.10">
    <property type="entry name" value="CBS-domain"/>
    <property type="match status" value="1"/>
</dbReference>
<reference evidence="4 5" key="1">
    <citation type="journal article" date="2023" name="ISME J.">
        <title>Cultivation and genomic characterization of novel and ubiquitous marine nitrite-oxidizing bacteria from the Nitrospirales.</title>
        <authorList>
            <person name="Mueller A.J."/>
            <person name="Daebeler A."/>
            <person name="Herbold C.W."/>
            <person name="Kirkegaard R.H."/>
            <person name="Daims H."/>
        </authorList>
    </citation>
    <scope>NUCLEOTIDE SEQUENCE [LARGE SCALE GENOMIC DNA]</scope>
    <source>
        <strain evidence="4 5">EB</strain>
    </source>
</reference>
<dbReference type="Proteomes" id="UP001250932">
    <property type="component" value="Unassembled WGS sequence"/>
</dbReference>
<evidence type="ECO:0000313" key="4">
    <source>
        <dbReference type="EMBL" id="MDT7042381.1"/>
    </source>
</evidence>
<dbReference type="InterPro" id="IPR000644">
    <property type="entry name" value="CBS_dom"/>
</dbReference>
<sequence length="145" mass="15869">MTVQGIPAGGYKTVGQIVPTNEVKFRENQNGMAVAVELLSEHTPGGAVVDEKNHFVGFISEYDVLRALEAGKNLNTLTAKDIMVKDRISITDSTSIKEAVKIMEDKRLLNLPVERDGEVAYTITRHDLLRAWVGLGLGGEFKGED</sequence>
<dbReference type="CDD" id="cd02205">
    <property type="entry name" value="CBS_pair_SF"/>
    <property type="match status" value="1"/>
</dbReference>
<protein>
    <submittedName>
        <fullName evidence="4">CBS domain-containing protein</fullName>
    </submittedName>
</protein>
<dbReference type="InterPro" id="IPR046342">
    <property type="entry name" value="CBS_dom_sf"/>
</dbReference>
<evidence type="ECO:0000313" key="5">
    <source>
        <dbReference type="Proteomes" id="UP001250932"/>
    </source>
</evidence>
<proteinExistence type="predicted"/>
<dbReference type="PANTHER" id="PTHR43080">
    <property type="entry name" value="CBS DOMAIN-CONTAINING PROTEIN CBSX3, MITOCHONDRIAL"/>
    <property type="match status" value="1"/>
</dbReference>
<dbReference type="EMBL" id="JAQOUE010000001">
    <property type="protein sequence ID" value="MDT7042381.1"/>
    <property type="molecule type" value="Genomic_DNA"/>
</dbReference>
<dbReference type="SMART" id="SM00116">
    <property type="entry name" value="CBS"/>
    <property type="match status" value="2"/>
</dbReference>
<gene>
    <name evidence="4" type="ORF">PPG34_08455</name>
</gene>